<protein>
    <submittedName>
        <fullName evidence="2">Uncharacterized protein</fullName>
    </submittedName>
</protein>
<dbReference type="EMBL" id="CAUYUJ010015782">
    <property type="protein sequence ID" value="CAK0858068.1"/>
    <property type="molecule type" value="Genomic_DNA"/>
</dbReference>
<proteinExistence type="predicted"/>
<feature type="region of interest" description="Disordered" evidence="1">
    <location>
        <begin position="48"/>
        <end position="139"/>
    </location>
</feature>
<organism evidence="2 3">
    <name type="scientific">Prorocentrum cordatum</name>
    <dbReference type="NCBI Taxonomy" id="2364126"/>
    <lineage>
        <taxon>Eukaryota</taxon>
        <taxon>Sar</taxon>
        <taxon>Alveolata</taxon>
        <taxon>Dinophyceae</taxon>
        <taxon>Prorocentrales</taxon>
        <taxon>Prorocentraceae</taxon>
        <taxon>Prorocentrum</taxon>
    </lineage>
</organism>
<comment type="caution">
    <text evidence="2">The sequence shown here is derived from an EMBL/GenBank/DDBJ whole genome shotgun (WGS) entry which is preliminary data.</text>
</comment>
<sequence length="139" mass="15105">MAASSGWRTIGTCRTRVHAAPRHALWPHRPPSAVPLACCARTRLLAAQQREGEGGEGEEEEEEEEDKGGGQRRRRQTARTSAGSRSRGRSAFREAHGAGIPALPGRLGPAVRGDRQLAQDRSALRLCGDSKRPQHPTRT</sequence>
<evidence type="ECO:0000313" key="2">
    <source>
        <dbReference type="EMBL" id="CAK0858068.1"/>
    </source>
</evidence>
<evidence type="ECO:0000256" key="1">
    <source>
        <dbReference type="SAM" id="MobiDB-lite"/>
    </source>
</evidence>
<accession>A0ABN9UG23</accession>
<feature type="compositionally biased region" description="Acidic residues" evidence="1">
    <location>
        <begin position="54"/>
        <end position="66"/>
    </location>
</feature>
<reference evidence="2" key="1">
    <citation type="submission" date="2023-10" db="EMBL/GenBank/DDBJ databases">
        <authorList>
            <person name="Chen Y."/>
            <person name="Shah S."/>
            <person name="Dougan E. K."/>
            <person name="Thang M."/>
            <person name="Chan C."/>
        </authorList>
    </citation>
    <scope>NUCLEOTIDE SEQUENCE [LARGE SCALE GENOMIC DNA]</scope>
</reference>
<evidence type="ECO:0000313" key="3">
    <source>
        <dbReference type="Proteomes" id="UP001189429"/>
    </source>
</evidence>
<keyword evidence="3" id="KW-1185">Reference proteome</keyword>
<dbReference type="Proteomes" id="UP001189429">
    <property type="component" value="Unassembled WGS sequence"/>
</dbReference>
<gene>
    <name evidence="2" type="ORF">PCOR1329_LOCUS47968</name>
</gene>
<name>A0ABN9UG23_9DINO</name>